<protein>
    <submittedName>
        <fullName evidence="2">Uncharacterized protein</fullName>
    </submittedName>
</protein>
<name>A0A8J5X591_DIALT</name>
<evidence type="ECO:0000313" key="2">
    <source>
        <dbReference type="EMBL" id="KAG8461306.1"/>
    </source>
</evidence>
<reference evidence="2" key="1">
    <citation type="submission" date="2021-05" db="EMBL/GenBank/DDBJ databases">
        <title>The genome of the haptophyte Pavlova lutheri (Diacronema luteri, Pavlovales) - a model for lipid biosynthesis in eukaryotic algae.</title>
        <authorList>
            <person name="Hulatt C.J."/>
            <person name="Posewitz M.C."/>
        </authorList>
    </citation>
    <scope>NUCLEOTIDE SEQUENCE</scope>
    <source>
        <strain evidence="2">NIVA-4/92</strain>
    </source>
</reference>
<dbReference type="EMBL" id="JAGTXO010000026">
    <property type="protein sequence ID" value="KAG8461306.1"/>
    <property type="molecule type" value="Genomic_DNA"/>
</dbReference>
<gene>
    <name evidence="2" type="ORF">KFE25_010493</name>
</gene>
<evidence type="ECO:0000313" key="3">
    <source>
        <dbReference type="Proteomes" id="UP000751190"/>
    </source>
</evidence>
<organism evidence="2 3">
    <name type="scientific">Diacronema lutheri</name>
    <name type="common">Unicellular marine alga</name>
    <name type="synonym">Monochrysis lutheri</name>
    <dbReference type="NCBI Taxonomy" id="2081491"/>
    <lineage>
        <taxon>Eukaryota</taxon>
        <taxon>Haptista</taxon>
        <taxon>Haptophyta</taxon>
        <taxon>Pavlovophyceae</taxon>
        <taxon>Pavlovales</taxon>
        <taxon>Pavlovaceae</taxon>
        <taxon>Diacronema</taxon>
    </lineage>
</organism>
<comment type="caution">
    <text evidence="2">The sequence shown here is derived from an EMBL/GenBank/DDBJ whole genome shotgun (WGS) entry which is preliminary data.</text>
</comment>
<dbReference type="Proteomes" id="UP000751190">
    <property type="component" value="Unassembled WGS sequence"/>
</dbReference>
<evidence type="ECO:0000256" key="1">
    <source>
        <dbReference type="SAM" id="MobiDB-lite"/>
    </source>
</evidence>
<proteinExistence type="predicted"/>
<accession>A0A8J5X591</accession>
<feature type="region of interest" description="Disordered" evidence="1">
    <location>
        <begin position="1"/>
        <end position="50"/>
    </location>
</feature>
<sequence length="330" mass="37680">MGPSAGVPSAGKSAPRRAISTTGLLGRWREKGSAEKAGAPSGKGDSTNAPEALEGVRWSLSSSPGSKQRCALILYGLPKFFRDRSLPTLLHRVVSRIPMPVDVFVHTYDLTHTTNSRNGELACKLDPDEVRAAKPVRVEMQSQDVVDREHTPLFSEMKRHGDAWFNHFVSLRNVLRQYNSIQRGYALMEEEQQKRRMEYTLVCCSRMDVLYLDDLPDECVHALREQQPGSVWVPSFHEWELRGDNLIYPTGGMNDRFAIGCRHAMRTYACRVPACVEYCSKLRRMFHTETFLKHHLAQAHVTVRKMKRFRFQRIRGTGQVHDIDRELDAQ</sequence>
<dbReference type="OrthoDB" id="2108800at2759"/>
<keyword evidence="3" id="KW-1185">Reference proteome</keyword>
<dbReference type="AlphaFoldDB" id="A0A8J5X591"/>